<gene>
    <name evidence="1" type="ordered locus">MAGa0420</name>
</gene>
<dbReference type="eggNOG" id="ENOG5031Z0I">
    <property type="taxonomic scope" value="Bacteria"/>
</dbReference>
<dbReference type="Proteomes" id="UP000006902">
    <property type="component" value="Chromosome"/>
</dbReference>
<dbReference type="AlphaFoldDB" id="D3VQ10"/>
<dbReference type="KEGG" id="mal:MAGa0420"/>
<dbReference type="OrthoDB" id="397675at2"/>
<protein>
    <submittedName>
        <fullName evidence="1">Uncharacterized protein</fullName>
    </submittedName>
</protein>
<evidence type="ECO:0000313" key="1">
    <source>
        <dbReference type="EMBL" id="CBH40277.1"/>
    </source>
</evidence>
<dbReference type="InterPro" id="IPR013325">
    <property type="entry name" value="RNA_pol_sigma_r2"/>
</dbReference>
<dbReference type="EMBL" id="FP671138">
    <property type="protein sequence ID" value="CBH40277.1"/>
    <property type="molecule type" value="Genomic_DNA"/>
</dbReference>
<organism evidence="1 2">
    <name type="scientific">Mycoplasmopsis agalactiae</name>
    <name type="common">Mycoplasma agalactiae</name>
    <dbReference type="NCBI Taxonomy" id="2110"/>
    <lineage>
        <taxon>Bacteria</taxon>
        <taxon>Bacillati</taxon>
        <taxon>Mycoplasmatota</taxon>
        <taxon>Mycoplasmoidales</taxon>
        <taxon>Metamycoplasmataceae</taxon>
        <taxon>Mycoplasmopsis</taxon>
    </lineage>
</organism>
<evidence type="ECO:0000313" key="2">
    <source>
        <dbReference type="Proteomes" id="UP000006902"/>
    </source>
</evidence>
<dbReference type="GO" id="GO:0003700">
    <property type="term" value="F:DNA-binding transcription factor activity"/>
    <property type="evidence" value="ECO:0007669"/>
    <property type="project" value="InterPro"/>
</dbReference>
<dbReference type="SUPFAM" id="SSF88946">
    <property type="entry name" value="Sigma2 domain of RNA polymerase sigma factors"/>
    <property type="match status" value="1"/>
</dbReference>
<reference evidence="2" key="1">
    <citation type="journal article" date="2010" name="BMC Genomics">
        <title>Comparative genomic and proteomic analyses of two Mycoplasma agalactiae strains: clues to the macro- and micro-events that are shaping mycoplasma diversity.</title>
        <authorList>
            <person name="Nouvel L.X."/>
            <person name="Sirand-Pugnet P."/>
            <person name="Marenda M.S."/>
            <person name="Sagne E."/>
            <person name="Barbe V."/>
            <person name="Mangenot S."/>
            <person name="Schenowitz C."/>
            <person name="Jacob D."/>
            <person name="Barre A."/>
            <person name="Claverol S."/>
            <person name="Blanchard A."/>
            <person name="Citti C."/>
        </authorList>
    </citation>
    <scope>NUCLEOTIDE SEQUENCE [LARGE SCALE GENOMIC DNA]</scope>
    <source>
        <strain evidence="2">5632</strain>
    </source>
</reference>
<name>D3VQ10_MYCAA</name>
<sequence length="195" mass="23468">MNKSIFTFKKHLANNNQLEQILPNMSNLEIIMAINHCLKQEIYNAINKAIFSYRKVPITADDIYNEFLYECPNILRKYKYQSDSNFYAYVNQVVKNFCLNKLNFWLRRKRSIDLNMSSIDEMIYITDDSAENEVYQKADEEDFKRLFYRYFSKNDVHNIQLLLSKKWSPHSTYKLNLFKEAIVRKIITFYSAWVS</sequence>
<proteinExistence type="predicted"/>
<accession>D3VQ10</accession>
<dbReference type="GO" id="GO:0006352">
    <property type="term" value="P:DNA-templated transcription initiation"/>
    <property type="evidence" value="ECO:0007669"/>
    <property type="project" value="InterPro"/>
</dbReference>